<name>A0AAD3S7D9_NEPGR</name>
<dbReference type="InterPro" id="IPR044653">
    <property type="entry name" value="AZF1/2/3-like"/>
</dbReference>
<dbReference type="GO" id="GO:0008270">
    <property type="term" value="F:zinc ion binding"/>
    <property type="evidence" value="ECO:0007669"/>
    <property type="project" value="UniProtKB-KW"/>
</dbReference>
<dbReference type="EMBL" id="BSYO01000006">
    <property type="protein sequence ID" value="GMH05890.1"/>
    <property type="molecule type" value="Genomic_DNA"/>
</dbReference>
<accession>A0AAD3S7D9</accession>
<feature type="compositionally biased region" description="Low complexity" evidence="8">
    <location>
        <begin position="215"/>
        <end position="229"/>
    </location>
</feature>
<sequence length="638" mass="70142">MDNHDLEVPFHELPGKDDDDDQMESHQHEEEEEEGGGGGMGDEEATEREFFCFPELSEENPFTTNKALIVPKVKKAGDKESVLGTPKEEELSTSSSMSLLMSESRRCVICDKQFISGKALGGHMRIHAQFHKFKGDHLGVKKVHHHHRRNLKFQYHHDFPKAKKSMASSNDFPDLMRNRKPTCSLCNKSFPSMKSLFGHMRCHPEREWRGMQPPAAAARNSSSSTVSDAITRKTDDQIDSTTTTSTRTSGSPVDLLQSISGWSVTATRGRKTSTSAASALETDNQILDTAVYSLMLLGCADNRNLNASYPTVVELETDCESPAQSNLHGEIGDRDRLCDYYISSKTKKRKVEQTKPGRRLNSRSEMQEIDERDTGNTKKWAAAVVLERTVDREDSVGFEFVVDKSNDTNIQGHRQEEEEVDAAEKNESGTKLKRKRRMMKLRDLQSVAGSTTIDAGDGKYRCSTCHRCFPTYQALGGHRSSHYNFRNSFVEESDANAAVEREQNFEGAAAAAAGWTASAEADTRMAISTAAGATTTISTEAAAAAHLCTICNKSFPSGQALGGHKRCHWAGPAESSDAASSPGELGTETERRILGFDLNELPAVEEEDPAETEAALSQFGDGAATTYLFSSSHNSTVT</sequence>
<evidence type="ECO:0000256" key="7">
    <source>
        <dbReference type="PROSITE-ProRule" id="PRU00042"/>
    </source>
</evidence>
<dbReference type="PANTHER" id="PTHR45988">
    <property type="entry name" value="C2H2 TYPE ZINC FINGER TRANSCRIPTION FACTOR FAMILY-RELATED"/>
    <property type="match status" value="1"/>
</dbReference>
<keyword evidence="3 7" id="KW-0863">Zinc-finger</keyword>
<feature type="region of interest" description="Disordered" evidence="8">
    <location>
        <begin position="1"/>
        <end position="49"/>
    </location>
</feature>
<feature type="compositionally biased region" description="Basic and acidic residues" evidence="8">
    <location>
        <begin position="1"/>
        <end position="16"/>
    </location>
</feature>
<dbReference type="PANTHER" id="PTHR45988:SF18">
    <property type="entry name" value="C2H2-TYPE ZINC FINGER FAMILY PROTEIN"/>
    <property type="match status" value="1"/>
</dbReference>
<keyword evidence="1" id="KW-0479">Metal-binding</keyword>
<keyword evidence="6" id="KW-0804">Transcription</keyword>
<feature type="compositionally biased region" description="Low complexity" evidence="8">
    <location>
        <begin position="240"/>
        <end position="251"/>
    </location>
</feature>
<dbReference type="SMART" id="SM00355">
    <property type="entry name" value="ZnF_C2H2"/>
    <property type="match status" value="4"/>
</dbReference>
<feature type="region of interest" description="Disordered" evidence="8">
    <location>
        <begin position="411"/>
        <end position="431"/>
    </location>
</feature>
<proteinExistence type="predicted"/>
<dbReference type="Gene3D" id="3.30.160.60">
    <property type="entry name" value="Classic Zinc Finger"/>
    <property type="match status" value="2"/>
</dbReference>
<dbReference type="PROSITE" id="PS50157">
    <property type="entry name" value="ZINC_FINGER_C2H2_2"/>
    <property type="match status" value="4"/>
</dbReference>
<evidence type="ECO:0000256" key="5">
    <source>
        <dbReference type="ARBA" id="ARBA00023015"/>
    </source>
</evidence>
<dbReference type="InterPro" id="IPR013087">
    <property type="entry name" value="Znf_C2H2_type"/>
</dbReference>
<evidence type="ECO:0000256" key="1">
    <source>
        <dbReference type="ARBA" id="ARBA00022723"/>
    </source>
</evidence>
<dbReference type="GO" id="GO:0003700">
    <property type="term" value="F:DNA-binding transcription factor activity"/>
    <property type="evidence" value="ECO:0007669"/>
    <property type="project" value="InterPro"/>
</dbReference>
<reference evidence="10" key="1">
    <citation type="submission" date="2023-05" db="EMBL/GenBank/DDBJ databases">
        <title>Nepenthes gracilis genome sequencing.</title>
        <authorList>
            <person name="Fukushima K."/>
        </authorList>
    </citation>
    <scope>NUCLEOTIDE SEQUENCE</scope>
    <source>
        <strain evidence="10">SING2019-196</strain>
    </source>
</reference>
<evidence type="ECO:0000256" key="8">
    <source>
        <dbReference type="SAM" id="MobiDB-lite"/>
    </source>
</evidence>
<keyword evidence="2" id="KW-0677">Repeat</keyword>
<dbReference type="Proteomes" id="UP001279734">
    <property type="component" value="Unassembled WGS sequence"/>
</dbReference>
<keyword evidence="4" id="KW-0862">Zinc</keyword>
<feature type="compositionally biased region" description="Acidic residues" evidence="8">
    <location>
        <begin position="30"/>
        <end position="46"/>
    </location>
</feature>
<dbReference type="SUPFAM" id="SSF57667">
    <property type="entry name" value="beta-beta-alpha zinc fingers"/>
    <property type="match status" value="2"/>
</dbReference>
<gene>
    <name evidence="10" type="ORF">Nepgr_007730</name>
</gene>
<keyword evidence="11" id="KW-1185">Reference proteome</keyword>
<keyword evidence="5" id="KW-0805">Transcription regulation</keyword>
<organism evidence="10 11">
    <name type="scientific">Nepenthes gracilis</name>
    <name type="common">Slender pitcher plant</name>
    <dbReference type="NCBI Taxonomy" id="150966"/>
    <lineage>
        <taxon>Eukaryota</taxon>
        <taxon>Viridiplantae</taxon>
        <taxon>Streptophyta</taxon>
        <taxon>Embryophyta</taxon>
        <taxon>Tracheophyta</taxon>
        <taxon>Spermatophyta</taxon>
        <taxon>Magnoliopsida</taxon>
        <taxon>eudicotyledons</taxon>
        <taxon>Gunneridae</taxon>
        <taxon>Pentapetalae</taxon>
        <taxon>Caryophyllales</taxon>
        <taxon>Nepenthaceae</taxon>
        <taxon>Nepenthes</taxon>
    </lineage>
</organism>
<evidence type="ECO:0000313" key="11">
    <source>
        <dbReference type="Proteomes" id="UP001279734"/>
    </source>
</evidence>
<feature type="compositionally biased region" description="Basic and acidic residues" evidence="8">
    <location>
        <begin position="77"/>
        <end position="90"/>
    </location>
</feature>
<dbReference type="PROSITE" id="PS00028">
    <property type="entry name" value="ZINC_FINGER_C2H2_1"/>
    <property type="match status" value="4"/>
</dbReference>
<feature type="region of interest" description="Disordered" evidence="8">
    <location>
        <begin position="349"/>
        <end position="373"/>
    </location>
</feature>
<feature type="region of interest" description="Disordered" evidence="8">
    <location>
        <begin position="210"/>
        <end position="252"/>
    </location>
</feature>
<feature type="compositionally biased region" description="Basic residues" evidence="8">
    <location>
        <begin position="349"/>
        <end position="361"/>
    </location>
</feature>
<protein>
    <recommendedName>
        <fullName evidence="9">C2H2-type domain-containing protein</fullName>
    </recommendedName>
</protein>
<evidence type="ECO:0000256" key="4">
    <source>
        <dbReference type="ARBA" id="ARBA00022833"/>
    </source>
</evidence>
<feature type="region of interest" description="Disordered" evidence="8">
    <location>
        <begin position="77"/>
        <end position="96"/>
    </location>
</feature>
<dbReference type="GO" id="GO:0000976">
    <property type="term" value="F:transcription cis-regulatory region binding"/>
    <property type="evidence" value="ECO:0007669"/>
    <property type="project" value="TreeGrafter"/>
</dbReference>
<dbReference type="Pfam" id="PF13912">
    <property type="entry name" value="zf-C2H2_6"/>
    <property type="match status" value="4"/>
</dbReference>
<evidence type="ECO:0000256" key="6">
    <source>
        <dbReference type="ARBA" id="ARBA00023163"/>
    </source>
</evidence>
<dbReference type="AlphaFoldDB" id="A0AAD3S7D9"/>
<evidence type="ECO:0000256" key="2">
    <source>
        <dbReference type="ARBA" id="ARBA00022737"/>
    </source>
</evidence>
<evidence type="ECO:0000256" key="3">
    <source>
        <dbReference type="ARBA" id="ARBA00022771"/>
    </source>
</evidence>
<dbReference type="InterPro" id="IPR036236">
    <property type="entry name" value="Znf_C2H2_sf"/>
</dbReference>
<feature type="domain" description="C2H2-type" evidence="9">
    <location>
        <begin position="460"/>
        <end position="487"/>
    </location>
</feature>
<feature type="domain" description="C2H2-type" evidence="9">
    <location>
        <begin position="181"/>
        <end position="208"/>
    </location>
</feature>
<comment type="caution">
    <text evidence="10">The sequence shown here is derived from an EMBL/GenBank/DDBJ whole genome shotgun (WGS) entry which is preliminary data.</text>
</comment>
<evidence type="ECO:0000313" key="10">
    <source>
        <dbReference type="EMBL" id="GMH05890.1"/>
    </source>
</evidence>
<evidence type="ECO:0000259" key="9">
    <source>
        <dbReference type="PROSITE" id="PS50157"/>
    </source>
</evidence>
<feature type="domain" description="C2H2-type" evidence="9">
    <location>
        <begin position="546"/>
        <end position="568"/>
    </location>
</feature>
<feature type="domain" description="C2H2-type" evidence="9">
    <location>
        <begin position="105"/>
        <end position="132"/>
    </location>
</feature>
<dbReference type="GO" id="GO:0005634">
    <property type="term" value="C:nucleus"/>
    <property type="evidence" value="ECO:0007669"/>
    <property type="project" value="TreeGrafter"/>
</dbReference>